<keyword evidence="4" id="KW-0378">Hydrolase</keyword>
<dbReference type="Gene3D" id="1.10.150.900">
    <property type="match status" value="1"/>
</dbReference>
<dbReference type="Gene3D" id="3.30.70.360">
    <property type="match status" value="1"/>
</dbReference>
<sequence>MTRDNIYAEKLSRMIQCETISVSGVRNQEKFDAFHSVLESLFPSVFRTMERMEFGDALLLKWKAENPKGEPVLLMSHQDVVEATGEWKHPPFSGDIAEGAVWGRGTVDTKGSLFCIFQAFEELIDEGYKPDVDLYIASGADEETDKTGAKATAEYLKANGIHLQMLMDEGGMIIEEPMKGAEGRFAMIGCLEKGTGNYRFVAHDKGGHSSAPGKNTALPRLGAFMAEIEKKNPFTAKMNDTTKEMFKRLGPHIKGPLGFVMKHAGFFSPLLEKAIPMVNHTAGAMIRTTLAFTMAKGSDGMNVLPEKAYVIGNLRFIHHQGPEESRRILEKIAAKHGVEIEVITEHEGYPVVDFRKAPYRLVEETVKEIYPDAIPTPYAMTGNTDAAEYSIVTENAIRFAPLYINQQQYKSIHASNENISVDALPKGVDFYKSILKKIKGTI</sequence>
<dbReference type="GO" id="GO:0046872">
    <property type="term" value="F:metal ion binding"/>
    <property type="evidence" value="ECO:0007669"/>
    <property type="project" value="UniProtKB-KW"/>
</dbReference>
<dbReference type="PANTHER" id="PTHR45962:SF1">
    <property type="entry name" value="N-FATTY-ACYL-AMINO ACID SYNTHASE_HYDROLASE PM20D1"/>
    <property type="match status" value="1"/>
</dbReference>
<dbReference type="Proteomes" id="UP000810292">
    <property type="component" value="Unassembled WGS sequence"/>
</dbReference>
<evidence type="ECO:0000256" key="4">
    <source>
        <dbReference type="ARBA" id="ARBA00022801"/>
    </source>
</evidence>
<gene>
    <name evidence="7" type="ORF">IAA72_09250</name>
</gene>
<dbReference type="SUPFAM" id="SSF55031">
    <property type="entry name" value="Bacterial exopeptidase dimerisation domain"/>
    <property type="match status" value="1"/>
</dbReference>
<evidence type="ECO:0000313" key="7">
    <source>
        <dbReference type="EMBL" id="MBO8469954.1"/>
    </source>
</evidence>
<dbReference type="InterPro" id="IPR036264">
    <property type="entry name" value="Bact_exopeptidase_dim_dom"/>
</dbReference>
<proteinExistence type="inferred from homology"/>
<reference evidence="7" key="1">
    <citation type="submission" date="2020-10" db="EMBL/GenBank/DDBJ databases">
        <authorList>
            <person name="Gilroy R."/>
        </authorList>
    </citation>
    <scope>NUCLEOTIDE SEQUENCE</scope>
    <source>
        <strain evidence="7">14700</strain>
    </source>
</reference>
<reference evidence="7" key="2">
    <citation type="journal article" date="2021" name="PeerJ">
        <title>Extensive microbial diversity within the chicken gut microbiome revealed by metagenomics and culture.</title>
        <authorList>
            <person name="Gilroy R."/>
            <person name="Ravi A."/>
            <person name="Getino M."/>
            <person name="Pursley I."/>
            <person name="Horton D.L."/>
            <person name="Alikhan N.F."/>
            <person name="Baker D."/>
            <person name="Gharbi K."/>
            <person name="Hall N."/>
            <person name="Watson M."/>
            <person name="Adriaenssens E.M."/>
            <person name="Foster-Nyarko E."/>
            <person name="Jarju S."/>
            <person name="Secka A."/>
            <person name="Antonio M."/>
            <person name="Oren A."/>
            <person name="Chaudhuri R.R."/>
            <person name="La Ragione R."/>
            <person name="Hildebrand F."/>
            <person name="Pallen M.J."/>
        </authorList>
    </citation>
    <scope>NUCLEOTIDE SEQUENCE</scope>
    <source>
        <strain evidence="7">14700</strain>
    </source>
</reference>
<dbReference type="InterPro" id="IPR047177">
    <property type="entry name" value="Pept_M20A"/>
</dbReference>
<dbReference type="Pfam" id="PF01546">
    <property type="entry name" value="Peptidase_M20"/>
    <property type="match status" value="1"/>
</dbReference>
<dbReference type="InterPro" id="IPR011650">
    <property type="entry name" value="Peptidase_M20_dimer"/>
</dbReference>
<dbReference type="InterPro" id="IPR002933">
    <property type="entry name" value="Peptidase_M20"/>
</dbReference>
<dbReference type="PROSITE" id="PS00758">
    <property type="entry name" value="ARGE_DAPE_CPG2_1"/>
    <property type="match status" value="1"/>
</dbReference>
<dbReference type="PANTHER" id="PTHR45962">
    <property type="entry name" value="N-FATTY-ACYL-AMINO ACID SYNTHASE/HYDROLASE PM20D1"/>
    <property type="match status" value="1"/>
</dbReference>
<keyword evidence="3" id="KW-0479">Metal-binding</keyword>
<accession>A0A9D9NE53</accession>
<evidence type="ECO:0000313" key="8">
    <source>
        <dbReference type="Proteomes" id="UP000810292"/>
    </source>
</evidence>
<dbReference type="AlphaFoldDB" id="A0A9D9NE53"/>
<dbReference type="EMBL" id="JADIMF010000151">
    <property type="protein sequence ID" value="MBO8469954.1"/>
    <property type="molecule type" value="Genomic_DNA"/>
</dbReference>
<evidence type="ECO:0000256" key="5">
    <source>
        <dbReference type="ARBA" id="ARBA00022833"/>
    </source>
</evidence>
<evidence type="ECO:0000256" key="2">
    <source>
        <dbReference type="ARBA" id="ARBA00022670"/>
    </source>
</evidence>
<dbReference type="Pfam" id="PF07687">
    <property type="entry name" value="M20_dimer"/>
    <property type="match status" value="1"/>
</dbReference>
<evidence type="ECO:0000256" key="3">
    <source>
        <dbReference type="ARBA" id="ARBA00022723"/>
    </source>
</evidence>
<dbReference type="Gene3D" id="3.40.630.10">
    <property type="entry name" value="Zn peptidases"/>
    <property type="match status" value="1"/>
</dbReference>
<keyword evidence="2" id="KW-0645">Protease</keyword>
<name>A0A9D9NE53_9SPIO</name>
<protein>
    <submittedName>
        <fullName evidence="7">M20/M25/M40 family metallo-hydrolase</fullName>
    </submittedName>
</protein>
<keyword evidence="5" id="KW-0862">Zinc</keyword>
<comment type="caution">
    <text evidence="7">The sequence shown here is derived from an EMBL/GenBank/DDBJ whole genome shotgun (WGS) entry which is preliminary data.</text>
</comment>
<evidence type="ECO:0000259" key="6">
    <source>
        <dbReference type="Pfam" id="PF07687"/>
    </source>
</evidence>
<dbReference type="GO" id="GO:0006508">
    <property type="term" value="P:proteolysis"/>
    <property type="evidence" value="ECO:0007669"/>
    <property type="project" value="UniProtKB-KW"/>
</dbReference>
<dbReference type="InterPro" id="IPR001261">
    <property type="entry name" value="ArgE/DapE_CS"/>
</dbReference>
<evidence type="ECO:0000256" key="1">
    <source>
        <dbReference type="ARBA" id="ARBA00006247"/>
    </source>
</evidence>
<feature type="domain" description="Peptidase M20 dimerisation" evidence="6">
    <location>
        <begin position="192"/>
        <end position="339"/>
    </location>
</feature>
<organism evidence="7 8">
    <name type="scientific">Candidatus Ornithospirochaeta stercoravium</name>
    <dbReference type="NCBI Taxonomy" id="2840897"/>
    <lineage>
        <taxon>Bacteria</taxon>
        <taxon>Pseudomonadati</taxon>
        <taxon>Spirochaetota</taxon>
        <taxon>Spirochaetia</taxon>
        <taxon>Spirochaetales</taxon>
        <taxon>Spirochaetaceae</taxon>
        <taxon>Spirochaetaceae incertae sedis</taxon>
        <taxon>Candidatus Ornithospirochaeta</taxon>
    </lineage>
</organism>
<dbReference type="GO" id="GO:0008233">
    <property type="term" value="F:peptidase activity"/>
    <property type="evidence" value="ECO:0007669"/>
    <property type="project" value="UniProtKB-KW"/>
</dbReference>
<dbReference type="SUPFAM" id="SSF53187">
    <property type="entry name" value="Zn-dependent exopeptidases"/>
    <property type="match status" value="1"/>
</dbReference>
<comment type="similarity">
    <text evidence="1">Belongs to the peptidase M20A family.</text>
</comment>